<evidence type="ECO:0000313" key="3">
    <source>
        <dbReference type="Proteomes" id="UP000316406"/>
    </source>
</evidence>
<name>A0A556CDJ4_BREAU</name>
<sequence length="124" mass="13367">MRISGALERVGLSFDDLRRLRAIGRRDDGSKTSDEGLTRSELAEAMDESASQALRAVRPLEKLGWVERSESGTFVLTESGAFLIDQAEGLAEAAAQKWFADTSTDPAQVTTALGGLRSHRIATS</sequence>
<protein>
    <submittedName>
        <fullName evidence="2">Winged helix DNA-binding protein</fullName>
    </submittedName>
</protein>
<dbReference type="SUPFAM" id="SSF46785">
    <property type="entry name" value="Winged helix' DNA-binding domain"/>
    <property type="match status" value="1"/>
</dbReference>
<dbReference type="Proteomes" id="UP000316406">
    <property type="component" value="Unassembled WGS sequence"/>
</dbReference>
<dbReference type="InterPro" id="IPR036390">
    <property type="entry name" value="WH_DNA-bd_sf"/>
</dbReference>
<dbReference type="EMBL" id="VLTK01000006">
    <property type="protein sequence ID" value="TSI15527.1"/>
    <property type="molecule type" value="Genomic_DNA"/>
</dbReference>
<keyword evidence="2" id="KW-0238">DNA-binding</keyword>
<feature type="domain" description="HVO-A0261-like N-terminal" evidence="1">
    <location>
        <begin position="33"/>
        <end position="93"/>
    </location>
</feature>
<keyword evidence="3" id="KW-1185">Reference proteome</keyword>
<dbReference type="OrthoDB" id="4804537at2"/>
<dbReference type="GO" id="GO:0003677">
    <property type="term" value="F:DNA binding"/>
    <property type="evidence" value="ECO:0007669"/>
    <property type="project" value="UniProtKB-KW"/>
</dbReference>
<dbReference type="AlphaFoldDB" id="A0A556CDJ4"/>
<reference evidence="2 3" key="1">
    <citation type="submission" date="2019-07" db="EMBL/GenBank/DDBJ databases">
        <title>Draft genome sequence of Brevibacterium aurantiacum XU54 isolated from Xinjiang China.</title>
        <authorList>
            <person name="Xu X."/>
        </authorList>
    </citation>
    <scope>NUCLEOTIDE SEQUENCE [LARGE SCALE GENOMIC DNA]</scope>
    <source>
        <strain evidence="2 3">XU54</strain>
    </source>
</reference>
<comment type="caution">
    <text evidence="2">The sequence shown here is derived from an EMBL/GenBank/DDBJ whole genome shotgun (WGS) entry which is preliminary data.</text>
</comment>
<gene>
    <name evidence="2" type="ORF">FO013_12295</name>
</gene>
<accession>A0A556CDJ4</accession>
<proteinExistence type="predicted"/>
<dbReference type="RefSeq" id="WP_143922818.1">
    <property type="nucleotide sequence ID" value="NZ_VLTK01000006.1"/>
</dbReference>
<evidence type="ECO:0000313" key="2">
    <source>
        <dbReference type="EMBL" id="TSI15527.1"/>
    </source>
</evidence>
<dbReference type="Gene3D" id="1.10.10.10">
    <property type="entry name" value="Winged helix-like DNA-binding domain superfamily/Winged helix DNA-binding domain"/>
    <property type="match status" value="1"/>
</dbReference>
<dbReference type="InterPro" id="IPR036388">
    <property type="entry name" value="WH-like_DNA-bd_sf"/>
</dbReference>
<dbReference type="InterPro" id="IPR057527">
    <property type="entry name" value="HVO_A0261-like_N"/>
</dbReference>
<dbReference type="Pfam" id="PF25213">
    <property type="entry name" value="HVO_A0261_N"/>
    <property type="match status" value="1"/>
</dbReference>
<organism evidence="2 3">
    <name type="scientific">Brevibacterium aurantiacum</name>
    <dbReference type="NCBI Taxonomy" id="273384"/>
    <lineage>
        <taxon>Bacteria</taxon>
        <taxon>Bacillati</taxon>
        <taxon>Actinomycetota</taxon>
        <taxon>Actinomycetes</taxon>
        <taxon>Micrococcales</taxon>
        <taxon>Brevibacteriaceae</taxon>
        <taxon>Brevibacterium</taxon>
    </lineage>
</organism>
<evidence type="ECO:0000259" key="1">
    <source>
        <dbReference type="Pfam" id="PF25213"/>
    </source>
</evidence>